<sequence length="93" mass="10564">MVKKNPKLTQIREYNGLIPLKVAADYVTDRQEEMVNYLWSATRNEEPNPFSGPQDIALSVVQKYPNLVIQESENSKDTALEMMAGRPFTFLSG</sequence>
<accession>A0AAD4XU55</accession>
<proteinExistence type="predicted"/>
<feature type="non-terminal residue" evidence="1">
    <location>
        <position position="1"/>
    </location>
</feature>
<comment type="caution">
    <text evidence="1">The sequence shown here is derived from an EMBL/GenBank/DDBJ whole genome shotgun (WGS) entry which is preliminary data.</text>
</comment>
<protein>
    <submittedName>
        <fullName evidence="1">Uncharacterized protein</fullName>
    </submittedName>
</protein>
<dbReference type="Proteomes" id="UP001202328">
    <property type="component" value="Unassembled WGS sequence"/>
</dbReference>
<organism evidence="1 2">
    <name type="scientific">Papaver atlanticum</name>
    <dbReference type="NCBI Taxonomy" id="357466"/>
    <lineage>
        <taxon>Eukaryota</taxon>
        <taxon>Viridiplantae</taxon>
        <taxon>Streptophyta</taxon>
        <taxon>Embryophyta</taxon>
        <taxon>Tracheophyta</taxon>
        <taxon>Spermatophyta</taxon>
        <taxon>Magnoliopsida</taxon>
        <taxon>Ranunculales</taxon>
        <taxon>Papaveraceae</taxon>
        <taxon>Papaveroideae</taxon>
        <taxon>Papaver</taxon>
    </lineage>
</organism>
<reference evidence="1" key="1">
    <citation type="submission" date="2022-04" db="EMBL/GenBank/DDBJ databases">
        <title>A functionally conserved STORR gene fusion in Papaver species that diverged 16.8 million years ago.</title>
        <authorList>
            <person name="Catania T."/>
        </authorList>
    </citation>
    <scope>NUCLEOTIDE SEQUENCE</scope>
    <source>
        <strain evidence="1">S-188037</strain>
    </source>
</reference>
<gene>
    <name evidence="1" type="ORF">MKW98_006121</name>
</gene>
<dbReference type="EMBL" id="JAJJMB010001716">
    <property type="protein sequence ID" value="KAI3955761.1"/>
    <property type="molecule type" value="Genomic_DNA"/>
</dbReference>
<name>A0AAD4XU55_9MAGN</name>
<keyword evidence="2" id="KW-1185">Reference proteome</keyword>
<dbReference type="AlphaFoldDB" id="A0AAD4XU55"/>
<evidence type="ECO:0000313" key="1">
    <source>
        <dbReference type="EMBL" id="KAI3955761.1"/>
    </source>
</evidence>
<evidence type="ECO:0000313" key="2">
    <source>
        <dbReference type="Proteomes" id="UP001202328"/>
    </source>
</evidence>